<evidence type="ECO:0000313" key="2">
    <source>
        <dbReference type="Proteomes" id="UP000529446"/>
    </source>
</evidence>
<dbReference type="EMBL" id="JAARXI010000001">
    <property type="protein sequence ID" value="MBC2115485.1"/>
    <property type="molecule type" value="Genomic_DNA"/>
</dbReference>
<organism evidence="1 2">
    <name type="scientific">Listeria booriae</name>
    <dbReference type="NCBI Taxonomy" id="1552123"/>
    <lineage>
        <taxon>Bacteria</taxon>
        <taxon>Bacillati</taxon>
        <taxon>Bacillota</taxon>
        <taxon>Bacilli</taxon>
        <taxon>Bacillales</taxon>
        <taxon>Listeriaceae</taxon>
        <taxon>Listeria</taxon>
    </lineage>
</organism>
<protein>
    <submittedName>
        <fullName evidence="1">RNA polymerase subunit sigma-70</fullName>
    </submittedName>
</protein>
<sequence>MDKIDLMDLYKKKIVKEGGHNINVPISRANGEKYSGKTYLIPLKYLYYNEQNGRIGVELSNYESLGNRLIPGHSEEYNMAIQNILVDENRVTKKDMDELKRDIANKGQADPGYVLRDGRVIDGNRRFTAKRMLEQDPLVAETQYFEAVILDDLYLQNHDDQKRIKSLELQIQFGRLDKVDYSPIDRAIDAYKTIKIKNLMNVKEYANFAGLTPSIVKNRILEAELIVKFLEFANARMDNYALAKQLDMDGPLQDTLAQYRKIKKSDKLDPILYSLFAKIIQMKSSNEEFKQGYREIVNNVIGTRYEENFIEEMEDATDIIVEALEQKEVIADNHDLFTVLHSKPETVKALAEIKTISTNYSERAKNLKEQNMPIMLASKAISNLEAIDKDVVLGLPDSELIKLNKNLLTLKSKIDELLSEGE</sequence>
<dbReference type="RefSeq" id="WP_185534989.1">
    <property type="nucleotide sequence ID" value="NZ_JAARXI010000001.1"/>
</dbReference>
<reference evidence="1 2" key="1">
    <citation type="submission" date="2020-03" db="EMBL/GenBank/DDBJ databases">
        <title>Soil Listeria distribution.</title>
        <authorList>
            <person name="Liao J."/>
            <person name="Wiedmann M."/>
        </authorList>
    </citation>
    <scope>NUCLEOTIDE SEQUENCE [LARGE SCALE GENOMIC DNA]</scope>
    <source>
        <strain evidence="1 2">FSL L7-0360</strain>
    </source>
</reference>
<evidence type="ECO:0000313" key="1">
    <source>
        <dbReference type="EMBL" id="MBC2115485.1"/>
    </source>
</evidence>
<dbReference type="AlphaFoldDB" id="A0A7X0YJ84"/>
<comment type="caution">
    <text evidence="1">The sequence shown here is derived from an EMBL/GenBank/DDBJ whole genome shotgun (WGS) entry which is preliminary data.</text>
</comment>
<gene>
    <name evidence="1" type="ORF">HCB06_02530</name>
</gene>
<name>A0A7X0YJ84_9LIST</name>
<proteinExistence type="predicted"/>
<accession>A0A7X0YJ84</accession>
<dbReference type="Proteomes" id="UP000529446">
    <property type="component" value="Unassembled WGS sequence"/>
</dbReference>